<gene>
    <name evidence="1" type="ORF">A4A59_001375</name>
</gene>
<dbReference type="Proteomes" id="UP000076193">
    <property type="component" value="Chromosome"/>
</dbReference>
<evidence type="ECO:0000313" key="2">
    <source>
        <dbReference type="Proteomes" id="UP000076193"/>
    </source>
</evidence>
<proteinExistence type="predicted"/>
<reference evidence="1" key="1">
    <citation type="submission" date="2024-10" db="EMBL/GenBank/DDBJ databases">
        <title>Strain of Rhizobium-related bacteria isolated fromm roots of Vavilovia formosa.</title>
        <authorList>
            <person name="Kimeklis A."/>
            <person name="Afonin A."/>
        </authorList>
    </citation>
    <scope>NUCLEOTIDE SEQUENCE</scope>
    <source>
        <strain evidence="1">Vaf12</strain>
    </source>
</reference>
<dbReference type="EMBL" id="CP171844">
    <property type="protein sequence ID" value="XKQ40582.1"/>
    <property type="molecule type" value="Genomic_DNA"/>
</dbReference>
<sequence length="174" mass="19915">MASVRMLRIALRSLSDTRRDMPYPVKLFLINGLSAFLVDGGEPSLDKAFGFRRQGGVSPRRAASNTRRNDILLHLKQSHPEWSALSPAVASRRMRKAFDQYEAGRWKRERHSLAAPSAEPYASFWRLLRDEMRMPQVDRLREILSTEFNAPFEFRASPSTMTESLRGDDASDDD</sequence>
<accession>A0ACD5F674</accession>
<organism evidence="1 2">
    <name type="scientific">Rhizobium leguminosarum</name>
    <dbReference type="NCBI Taxonomy" id="384"/>
    <lineage>
        <taxon>Bacteria</taxon>
        <taxon>Pseudomonadati</taxon>
        <taxon>Pseudomonadota</taxon>
        <taxon>Alphaproteobacteria</taxon>
        <taxon>Hyphomicrobiales</taxon>
        <taxon>Rhizobiaceae</taxon>
        <taxon>Rhizobium/Agrobacterium group</taxon>
        <taxon>Rhizobium</taxon>
    </lineage>
</organism>
<evidence type="ECO:0000313" key="1">
    <source>
        <dbReference type="EMBL" id="XKQ40582.1"/>
    </source>
</evidence>
<protein>
    <submittedName>
        <fullName evidence="1">Uncharacterized protein</fullName>
    </submittedName>
</protein>
<name>A0ACD5F674_RHILE</name>